<evidence type="ECO:0000256" key="2">
    <source>
        <dbReference type="SAM" id="MobiDB-lite"/>
    </source>
</evidence>
<evidence type="ECO:0000313" key="4">
    <source>
        <dbReference type="EMBL" id="ADL13665.1"/>
    </source>
</evidence>
<dbReference type="eggNOG" id="COG1934">
    <property type="taxonomic scope" value="Bacteria"/>
</dbReference>
<dbReference type="InterPro" id="IPR052037">
    <property type="entry name" value="LPS_export_LptA"/>
</dbReference>
<sequence length="192" mass="21070">MLLEKSKLLPIVLFSLAVITVTSLAGAKEAKEAGGEMEILADEMILEKKSIVATGNVEVNSSQGRMTGDRFEVDNEAETGLMTGDPPVLVSQGWQVTGKRLEIDFAAEEVFVPQKAHLQSDTMEADAEQMRILYQKRQAVLTGDVVVVNQERRLTGQKVTIDLETERMSSKGRTKLTLPSSDLESESETNDN</sequence>
<dbReference type="RefSeq" id="WP_013279106.1">
    <property type="nucleotide sequence ID" value="NC_014378.1"/>
</dbReference>
<feature type="compositionally biased region" description="Acidic residues" evidence="2">
    <location>
        <begin position="183"/>
        <end position="192"/>
    </location>
</feature>
<dbReference type="PANTHER" id="PTHR36504">
    <property type="entry name" value="LIPOPOLYSACCHARIDE EXPORT SYSTEM PROTEIN LPTA"/>
    <property type="match status" value="1"/>
</dbReference>
<dbReference type="GO" id="GO:0015920">
    <property type="term" value="P:lipopolysaccharide transport"/>
    <property type="evidence" value="ECO:0007669"/>
    <property type="project" value="TreeGrafter"/>
</dbReference>
<name>D9QTU4_ACEAZ</name>
<organism evidence="4 5">
    <name type="scientific">Acetohalobium arabaticum (strain ATCC 49924 / DSM 5501 / Z-7288)</name>
    <dbReference type="NCBI Taxonomy" id="574087"/>
    <lineage>
        <taxon>Bacteria</taxon>
        <taxon>Bacillati</taxon>
        <taxon>Bacillota</taxon>
        <taxon>Clostridia</taxon>
        <taxon>Halanaerobiales</taxon>
        <taxon>Halobacteroidaceae</taxon>
        <taxon>Acetohalobium</taxon>
    </lineage>
</organism>
<dbReference type="GO" id="GO:0030288">
    <property type="term" value="C:outer membrane-bounded periplasmic space"/>
    <property type="evidence" value="ECO:0007669"/>
    <property type="project" value="TreeGrafter"/>
</dbReference>
<dbReference type="OrthoDB" id="2112040at2"/>
<keyword evidence="5" id="KW-1185">Reference proteome</keyword>
<feature type="domain" description="Organic solvent tolerance-like N-terminal" evidence="3">
    <location>
        <begin position="42"/>
        <end position="166"/>
    </location>
</feature>
<dbReference type="EMBL" id="CP002105">
    <property type="protein sequence ID" value="ADL13665.1"/>
    <property type="molecule type" value="Genomic_DNA"/>
</dbReference>
<dbReference type="Proteomes" id="UP000001661">
    <property type="component" value="Chromosome"/>
</dbReference>
<dbReference type="HOGENOM" id="CLU_1412447_0_0_9"/>
<dbReference type="KEGG" id="aar:Acear_2179"/>
<dbReference type="Gene3D" id="2.60.450.10">
    <property type="entry name" value="Lipopolysaccharide (LPS) transport protein A like domain"/>
    <property type="match status" value="1"/>
</dbReference>
<dbReference type="Pfam" id="PF03968">
    <property type="entry name" value="LptD_N"/>
    <property type="match status" value="1"/>
</dbReference>
<dbReference type="GO" id="GO:0009279">
    <property type="term" value="C:cell outer membrane"/>
    <property type="evidence" value="ECO:0007669"/>
    <property type="project" value="TreeGrafter"/>
</dbReference>
<accession>D9QTU4</accession>
<feature type="region of interest" description="Disordered" evidence="2">
    <location>
        <begin position="165"/>
        <end position="192"/>
    </location>
</feature>
<keyword evidence="1" id="KW-0732">Signal</keyword>
<dbReference type="PANTHER" id="PTHR36504:SF1">
    <property type="entry name" value="LIPOPOLYSACCHARIDE EXPORT SYSTEM PROTEIN LPTA"/>
    <property type="match status" value="1"/>
</dbReference>
<evidence type="ECO:0000259" key="3">
    <source>
        <dbReference type="Pfam" id="PF03968"/>
    </source>
</evidence>
<dbReference type="InterPro" id="IPR005653">
    <property type="entry name" value="OstA-like_N"/>
</dbReference>
<reference evidence="4 5" key="1">
    <citation type="journal article" date="2010" name="Stand. Genomic Sci.">
        <title>Complete genome sequence of Acetohalobium arabaticum type strain (Z-7288).</title>
        <authorList>
            <person name="Sikorski J."/>
            <person name="Lapidus A."/>
            <person name="Chertkov O."/>
            <person name="Lucas S."/>
            <person name="Copeland A."/>
            <person name="Glavina Del Rio T."/>
            <person name="Nolan M."/>
            <person name="Tice H."/>
            <person name="Cheng J.F."/>
            <person name="Han C."/>
            <person name="Brambilla E."/>
            <person name="Pitluck S."/>
            <person name="Liolios K."/>
            <person name="Ivanova N."/>
            <person name="Mavromatis K."/>
            <person name="Mikhailova N."/>
            <person name="Pati A."/>
            <person name="Bruce D."/>
            <person name="Detter C."/>
            <person name="Tapia R."/>
            <person name="Goodwin L."/>
            <person name="Chen A."/>
            <person name="Palaniappan K."/>
            <person name="Land M."/>
            <person name="Hauser L."/>
            <person name="Chang Y.J."/>
            <person name="Jeffries C.D."/>
            <person name="Rohde M."/>
            <person name="Goker M."/>
            <person name="Spring S."/>
            <person name="Woyke T."/>
            <person name="Bristow J."/>
            <person name="Eisen J.A."/>
            <person name="Markowitz V."/>
            <person name="Hugenholtz P."/>
            <person name="Kyrpides N.C."/>
            <person name="Klenk H.P."/>
        </authorList>
    </citation>
    <scope>NUCLEOTIDE SEQUENCE [LARGE SCALE GENOMIC DNA]</scope>
    <source>
        <strain evidence="5">ATCC 49924 / DSM 5501 / Z-7288</strain>
    </source>
</reference>
<proteinExistence type="predicted"/>
<evidence type="ECO:0000256" key="1">
    <source>
        <dbReference type="ARBA" id="ARBA00022729"/>
    </source>
</evidence>
<gene>
    <name evidence="4" type="ordered locus">Acear_2179</name>
</gene>
<evidence type="ECO:0000313" key="5">
    <source>
        <dbReference type="Proteomes" id="UP000001661"/>
    </source>
</evidence>
<dbReference type="GO" id="GO:0017089">
    <property type="term" value="F:glycolipid transfer activity"/>
    <property type="evidence" value="ECO:0007669"/>
    <property type="project" value="TreeGrafter"/>
</dbReference>
<dbReference type="STRING" id="574087.Acear_2179"/>
<protein>
    <submittedName>
        <fullName evidence="4">OstA family protein</fullName>
    </submittedName>
</protein>
<dbReference type="AlphaFoldDB" id="D9QTU4"/>